<feature type="domain" description="C2H2-type" evidence="6">
    <location>
        <begin position="19"/>
        <end position="46"/>
    </location>
</feature>
<evidence type="ECO:0000256" key="3">
    <source>
        <dbReference type="ARBA" id="ARBA00022771"/>
    </source>
</evidence>
<evidence type="ECO:0000256" key="2">
    <source>
        <dbReference type="ARBA" id="ARBA00022737"/>
    </source>
</evidence>
<dbReference type="GO" id="GO:0000978">
    <property type="term" value="F:RNA polymerase II cis-regulatory region sequence-specific DNA binding"/>
    <property type="evidence" value="ECO:0007669"/>
    <property type="project" value="TreeGrafter"/>
</dbReference>
<dbReference type="PANTHER" id="PTHR23235">
    <property type="entry name" value="KRUEPPEL-LIKE TRANSCRIPTION FACTOR"/>
    <property type="match status" value="1"/>
</dbReference>
<dbReference type="GO" id="GO:0000981">
    <property type="term" value="F:DNA-binding transcription factor activity, RNA polymerase II-specific"/>
    <property type="evidence" value="ECO:0007669"/>
    <property type="project" value="TreeGrafter"/>
</dbReference>
<keyword evidence="8" id="KW-1185">Reference proteome</keyword>
<evidence type="ECO:0000256" key="4">
    <source>
        <dbReference type="ARBA" id="ARBA00022833"/>
    </source>
</evidence>
<gene>
    <name evidence="7" type="ORF">HK099_007182</name>
</gene>
<dbReference type="PANTHER" id="PTHR23235:SF120">
    <property type="entry name" value="KRUPPEL-LIKE FACTOR 15"/>
    <property type="match status" value="1"/>
</dbReference>
<evidence type="ECO:0000256" key="5">
    <source>
        <dbReference type="PROSITE-ProRule" id="PRU00042"/>
    </source>
</evidence>
<reference evidence="7" key="1">
    <citation type="submission" date="2020-05" db="EMBL/GenBank/DDBJ databases">
        <title>Phylogenomic resolution of chytrid fungi.</title>
        <authorList>
            <person name="Stajich J.E."/>
            <person name="Amses K."/>
            <person name="Simmons R."/>
            <person name="Seto K."/>
            <person name="Myers J."/>
            <person name="Bonds A."/>
            <person name="Quandt C.A."/>
            <person name="Barry K."/>
            <person name="Liu P."/>
            <person name="Grigoriev I."/>
            <person name="Longcore J.E."/>
            <person name="James T.Y."/>
        </authorList>
    </citation>
    <scope>NUCLEOTIDE SEQUENCE</scope>
    <source>
        <strain evidence="7">JEL0476</strain>
    </source>
</reference>
<keyword evidence="3 5" id="KW-0863">Zinc-finger</keyword>
<dbReference type="Gene3D" id="3.30.160.60">
    <property type="entry name" value="Classic Zinc Finger"/>
    <property type="match status" value="2"/>
</dbReference>
<evidence type="ECO:0000256" key="1">
    <source>
        <dbReference type="ARBA" id="ARBA00022723"/>
    </source>
</evidence>
<keyword evidence="4" id="KW-0862">Zinc</keyword>
<name>A0AAD5TXH3_9FUNG</name>
<keyword evidence="2" id="KW-0677">Repeat</keyword>
<comment type="caution">
    <text evidence="7">The sequence shown here is derived from an EMBL/GenBank/DDBJ whole genome shotgun (WGS) entry which is preliminary data.</text>
</comment>
<protein>
    <recommendedName>
        <fullName evidence="6">C2H2-type domain-containing protein</fullName>
    </recommendedName>
</protein>
<proteinExistence type="predicted"/>
<dbReference type="SMART" id="SM00355">
    <property type="entry name" value="ZnF_C2H2"/>
    <property type="match status" value="2"/>
</dbReference>
<dbReference type="Pfam" id="PF00096">
    <property type="entry name" value="zf-C2H2"/>
    <property type="match status" value="2"/>
</dbReference>
<accession>A0AAD5TXH3</accession>
<dbReference type="SUPFAM" id="SSF57667">
    <property type="entry name" value="beta-beta-alpha zinc fingers"/>
    <property type="match status" value="1"/>
</dbReference>
<dbReference type="PROSITE" id="PS00028">
    <property type="entry name" value="ZINC_FINGER_C2H2_1"/>
    <property type="match status" value="1"/>
</dbReference>
<dbReference type="FunFam" id="3.30.160.60:FF:000065">
    <property type="entry name" value="B-cell CLL/lymphoma 6, member B"/>
    <property type="match status" value="1"/>
</dbReference>
<dbReference type="FunFam" id="3.30.160.60:FF:000671">
    <property type="entry name" value="Zinc finger protein 26"/>
    <property type="match status" value="1"/>
</dbReference>
<keyword evidence="1" id="KW-0479">Metal-binding</keyword>
<evidence type="ECO:0000313" key="8">
    <source>
        <dbReference type="Proteomes" id="UP001211065"/>
    </source>
</evidence>
<dbReference type="GO" id="GO:0008270">
    <property type="term" value="F:zinc ion binding"/>
    <property type="evidence" value="ECO:0007669"/>
    <property type="project" value="UniProtKB-KW"/>
</dbReference>
<evidence type="ECO:0000259" key="6">
    <source>
        <dbReference type="PROSITE" id="PS50157"/>
    </source>
</evidence>
<feature type="domain" description="C2H2-type" evidence="6">
    <location>
        <begin position="46"/>
        <end position="74"/>
    </location>
</feature>
<dbReference type="Proteomes" id="UP001211065">
    <property type="component" value="Unassembled WGS sequence"/>
</dbReference>
<sequence length="80" mass="9293">MIKENSFGLQTNAKPDKPFHCEYCPLVFARSHDLKRHTYTHTEKPFSCQRCGKGFCRKDALLRHHTAFQQGKKVHCISTT</sequence>
<dbReference type="AlphaFoldDB" id="A0AAD5TXH3"/>
<evidence type="ECO:0000313" key="7">
    <source>
        <dbReference type="EMBL" id="KAJ3213792.1"/>
    </source>
</evidence>
<organism evidence="7 8">
    <name type="scientific">Clydaea vesicula</name>
    <dbReference type="NCBI Taxonomy" id="447962"/>
    <lineage>
        <taxon>Eukaryota</taxon>
        <taxon>Fungi</taxon>
        <taxon>Fungi incertae sedis</taxon>
        <taxon>Chytridiomycota</taxon>
        <taxon>Chytridiomycota incertae sedis</taxon>
        <taxon>Chytridiomycetes</taxon>
        <taxon>Lobulomycetales</taxon>
        <taxon>Lobulomycetaceae</taxon>
        <taxon>Clydaea</taxon>
    </lineage>
</organism>
<dbReference type="InterPro" id="IPR036236">
    <property type="entry name" value="Znf_C2H2_sf"/>
</dbReference>
<dbReference type="EMBL" id="JADGJW010000676">
    <property type="protein sequence ID" value="KAJ3213792.1"/>
    <property type="molecule type" value="Genomic_DNA"/>
</dbReference>
<dbReference type="PROSITE" id="PS50157">
    <property type="entry name" value="ZINC_FINGER_C2H2_2"/>
    <property type="match status" value="2"/>
</dbReference>
<dbReference type="InterPro" id="IPR013087">
    <property type="entry name" value="Znf_C2H2_type"/>
</dbReference>